<organism evidence="1">
    <name type="scientific">bioreactor metagenome</name>
    <dbReference type="NCBI Taxonomy" id="1076179"/>
    <lineage>
        <taxon>unclassified sequences</taxon>
        <taxon>metagenomes</taxon>
        <taxon>ecological metagenomes</taxon>
    </lineage>
</organism>
<dbReference type="EMBL" id="VSSQ01016614">
    <property type="protein sequence ID" value="MPM58144.1"/>
    <property type="molecule type" value="Genomic_DNA"/>
</dbReference>
<evidence type="ECO:0000313" key="1">
    <source>
        <dbReference type="EMBL" id="MPM58144.1"/>
    </source>
</evidence>
<sequence length="75" mass="8586">MQHGTPGKTADSVGMLLCIGHCLYDYKKLVCHLLFQVVKHCHNTVFAINLEIQEKVLYTIVFKVVDYPLLYTLCD</sequence>
<gene>
    <name evidence="1" type="ORF">SDC9_104973</name>
</gene>
<protein>
    <submittedName>
        <fullName evidence="1">Uncharacterized protein</fullName>
    </submittedName>
</protein>
<reference evidence="1" key="1">
    <citation type="submission" date="2019-08" db="EMBL/GenBank/DDBJ databases">
        <authorList>
            <person name="Kucharzyk K."/>
            <person name="Murdoch R.W."/>
            <person name="Higgins S."/>
            <person name="Loffler F."/>
        </authorList>
    </citation>
    <scope>NUCLEOTIDE SEQUENCE</scope>
</reference>
<dbReference type="AlphaFoldDB" id="A0A645B8Y8"/>
<proteinExistence type="predicted"/>
<comment type="caution">
    <text evidence="1">The sequence shown here is derived from an EMBL/GenBank/DDBJ whole genome shotgun (WGS) entry which is preliminary data.</text>
</comment>
<name>A0A645B8Y8_9ZZZZ</name>
<accession>A0A645B8Y8</accession>